<accession>A0A512IBZ3</accession>
<reference evidence="1 2" key="1">
    <citation type="submission" date="2019-07" db="EMBL/GenBank/DDBJ databases">
        <title>Whole genome shotgun sequence of Kocuria turfanensis NBRC 107627.</title>
        <authorList>
            <person name="Hosoyama A."/>
            <person name="Uohara A."/>
            <person name="Ohji S."/>
            <person name="Ichikawa N."/>
        </authorList>
    </citation>
    <scope>NUCLEOTIDE SEQUENCE [LARGE SCALE GENOMIC DNA]</scope>
    <source>
        <strain evidence="1 2">NBRC 107627</strain>
    </source>
</reference>
<dbReference type="RefSeq" id="WP_062735244.1">
    <property type="nucleotide sequence ID" value="NZ_BJZS01000033.1"/>
</dbReference>
<dbReference type="STRING" id="388357.GCA_001580365_01520"/>
<keyword evidence="2" id="KW-1185">Reference proteome</keyword>
<organism evidence="1 2">
    <name type="scientific">Kocuria turfanensis</name>
    <dbReference type="NCBI Taxonomy" id="388357"/>
    <lineage>
        <taxon>Bacteria</taxon>
        <taxon>Bacillati</taxon>
        <taxon>Actinomycetota</taxon>
        <taxon>Actinomycetes</taxon>
        <taxon>Micrococcales</taxon>
        <taxon>Micrococcaceae</taxon>
        <taxon>Kocuria</taxon>
    </lineage>
</organism>
<dbReference type="AlphaFoldDB" id="A0A512IBZ3"/>
<evidence type="ECO:0000313" key="2">
    <source>
        <dbReference type="Proteomes" id="UP000321103"/>
    </source>
</evidence>
<dbReference type="EMBL" id="BJZS01000033">
    <property type="protein sequence ID" value="GEO95219.1"/>
    <property type="molecule type" value="Genomic_DNA"/>
</dbReference>
<protein>
    <submittedName>
        <fullName evidence="1">Uncharacterized protein</fullName>
    </submittedName>
</protein>
<comment type="caution">
    <text evidence="1">The sequence shown here is derived from an EMBL/GenBank/DDBJ whole genome shotgun (WGS) entry which is preliminary data.</text>
</comment>
<dbReference type="Proteomes" id="UP000321103">
    <property type="component" value="Unassembled WGS sequence"/>
</dbReference>
<sequence>MSRREDILATEARVLELRAQGKTVEEIAADPSVSITTSSGVSKALRRALEKDRSVAVGAYRSYAWQELDEINRQTVAILESPTASDGDRLRALDLRRRVLTDRGELIGYGKALERAHAAAEAEISEMPDAGPGFLNVVSLDGAPTEVLPREFEAVGVIPPDTVLILVDPDWQLHPAGIGVFSRGGKLKRGNTLLRCEPEELDPFLEWRRMQRDERHAQARAARGLPCADTDSIVAP</sequence>
<gene>
    <name evidence="1" type="ORF">KTU01_13420</name>
</gene>
<proteinExistence type="predicted"/>
<name>A0A512IBZ3_9MICC</name>
<evidence type="ECO:0000313" key="1">
    <source>
        <dbReference type="EMBL" id="GEO95219.1"/>
    </source>
</evidence>